<name>F0S7Y3_PSESL</name>
<dbReference type="InterPro" id="IPR012910">
    <property type="entry name" value="Plug_dom"/>
</dbReference>
<keyword evidence="3 8" id="KW-1134">Transmembrane beta strand</keyword>
<dbReference type="InterPro" id="IPR037066">
    <property type="entry name" value="Plug_dom_sf"/>
</dbReference>
<dbReference type="Pfam" id="PF00593">
    <property type="entry name" value="TonB_dep_Rec_b-barrel"/>
    <property type="match status" value="1"/>
</dbReference>
<dbReference type="InterPro" id="IPR023997">
    <property type="entry name" value="TonB-dep_OMP_SusC/RagA_CS"/>
</dbReference>
<organism evidence="13 14">
    <name type="scientific">Pseudopedobacter saltans (strain ATCC 51119 / DSM 12145 / JCM 21818 / CCUG 39354 / LMG 10337 / NBRC 100064 / NCIMB 13643)</name>
    <name type="common">Pedobacter saltans</name>
    <dbReference type="NCBI Taxonomy" id="762903"/>
    <lineage>
        <taxon>Bacteria</taxon>
        <taxon>Pseudomonadati</taxon>
        <taxon>Bacteroidota</taxon>
        <taxon>Sphingobacteriia</taxon>
        <taxon>Sphingobacteriales</taxon>
        <taxon>Sphingobacteriaceae</taxon>
        <taxon>Pseudopedobacter</taxon>
    </lineage>
</organism>
<dbReference type="Pfam" id="PF07715">
    <property type="entry name" value="Plug"/>
    <property type="match status" value="1"/>
</dbReference>
<evidence type="ECO:0000313" key="14">
    <source>
        <dbReference type="Proteomes" id="UP000000310"/>
    </source>
</evidence>
<evidence type="ECO:0000256" key="4">
    <source>
        <dbReference type="ARBA" id="ARBA00022692"/>
    </source>
</evidence>
<dbReference type="InterPro" id="IPR039426">
    <property type="entry name" value="TonB-dep_rcpt-like"/>
</dbReference>
<feature type="chain" id="PRO_5003260032" evidence="10">
    <location>
        <begin position="27"/>
        <end position="1066"/>
    </location>
</feature>
<gene>
    <name evidence="13" type="ordered locus">Pedsa_0628</name>
</gene>
<dbReference type="EMBL" id="CP002545">
    <property type="protein sequence ID" value="ADY51204.1"/>
    <property type="molecule type" value="Genomic_DNA"/>
</dbReference>
<dbReference type="Pfam" id="PF13715">
    <property type="entry name" value="CarbopepD_reg_2"/>
    <property type="match status" value="1"/>
</dbReference>
<protein>
    <submittedName>
        <fullName evidence="13">TonB-dependent receptor plug</fullName>
    </submittedName>
</protein>
<proteinExistence type="inferred from homology"/>
<dbReference type="PROSITE" id="PS52016">
    <property type="entry name" value="TONB_DEPENDENT_REC_3"/>
    <property type="match status" value="1"/>
</dbReference>
<dbReference type="Gene3D" id="2.40.170.20">
    <property type="entry name" value="TonB-dependent receptor, beta-barrel domain"/>
    <property type="match status" value="1"/>
</dbReference>
<dbReference type="KEGG" id="psn:Pedsa_0628"/>
<dbReference type="eggNOG" id="COG1629">
    <property type="taxonomic scope" value="Bacteria"/>
</dbReference>
<evidence type="ECO:0000313" key="13">
    <source>
        <dbReference type="EMBL" id="ADY51204.1"/>
    </source>
</evidence>
<evidence type="ECO:0000259" key="11">
    <source>
        <dbReference type="Pfam" id="PF00593"/>
    </source>
</evidence>
<dbReference type="InterPro" id="IPR023996">
    <property type="entry name" value="TonB-dep_OMP_SusC/RagA"/>
</dbReference>
<feature type="signal peptide" evidence="10">
    <location>
        <begin position="1"/>
        <end position="26"/>
    </location>
</feature>
<dbReference type="Gene3D" id="2.60.40.1120">
    <property type="entry name" value="Carboxypeptidase-like, regulatory domain"/>
    <property type="match status" value="1"/>
</dbReference>
<keyword evidence="5 9" id="KW-0798">TonB box</keyword>
<reference evidence="14" key="2">
    <citation type="submission" date="2011-02" db="EMBL/GenBank/DDBJ databases">
        <title>The complete genome of Pedobacter saltans DSM 12145.</title>
        <authorList>
            <consortium name="US DOE Joint Genome Institute (JGI-PGF)"/>
            <person name="Lucas S."/>
            <person name="Copeland A."/>
            <person name="Lapidus A."/>
            <person name="Bruce D."/>
            <person name="Goodwin L."/>
            <person name="Pitluck S."/>
            <person name="Kyrpides N."/>
            <person name="Mavromatis K."/>
            <person name="Pagani I."/>
            <person name="Ivanova N."/>
            <person name="Ovchinnikova G."/>
            <person name="Lu M."/>
            <person name="Detter J.C."/>
            <person name="Han C."/>
            <person name="Land M."/>
            <person name="Hauser L."/>
            <person name="Markowitz V."/>
            <person name="Cheng J.-F."/>
            <person name="Hugenholtz P."/>
            <person name="Woyke T."/>
            <person name="Wu D."/>
            <person name="Tindall B."/>
            <person name="Pomrenke H.G."/>
            <person name="Brambilla E."/>
            <person name="Klenk H.-P."/>
            <person name="Eisen J.A."/>
        </authorList>
    </citation>
    <scope>NUCLEOTIDE SEQUENCE [LARGE SCALE GENOMIC DNA]</scope>
    <source>
        <strain evidence="14">ATCC 51119 / DSM 12145 / JCM 21818 / LMG 10337 / NBRC 100064 / NCIMB 13643</strain>
    </source>
</reference>
<feature type="domain" description="TonB-dependent receptor plug" evidence="12">
    <location>
        <begin position="120"/>
        <end position="227"/>
    </location>
</feature>
<evidence type="ECO:0000256" key="5">
    <source>
        <dbReference type="ARBA" id="ARBA00023077"/>
    </source>
</evidence>
<evidence type="ECO:0000256" key="7">
    <source>
        <dbReference type="ARBA" id="ARBA00023237"/>
    </source>
</evidence>
<dbReference type="NCBIfam" id="TIGR04056">
    <property type="entry name" value="OMP_RagA_SusC"/>
    <property type="match status" value="1"/>
</dbReference>
<feature type="domain" description="TonB-dependent receptor-like beta-barrel" evidence="11">
    <location>
        <begin position="435"/>
        <end position="1017"/>
    </location>
</feature>
<evidence type="ECO:0000256" key="2">
    <source>
        <dbReference type="ARBA" id="ARBA00022448"/>
    </source>
</evidence>
<reference evidence="13 14" key="1">
    <citation type="journal article" date="2011" name="Stand. Genomic Sci.">
        <title>Complete genome sequence of the gliding, heparinolytic Pedobacter saltans type strain (113).</title>
        <authorList>
            <person name="Liolios K."/>
            <person name="Sikorski J."/>
            <person name="Lu M."/>
            <person name="Nolan M."/>
            <person name="Lapidus A."/>
            <person name="Lucas S."/>
            <person name="Hammon N."/>
            <person name="Deshpande S."/>
            <person name="Cheng J.F."/>
            <person name="Tapia R."/>
            <person name="Han C."/>
            <person name="Goodwin L."/>
            <person name="Pitluck S."/>
            <person name="Huntemann M."/>
            <person name="Ivanova N."/>
            <person name="Pagani I."/>
            <person name="Mavromatis K."/>
            <person name="Ovchinikova G."/>
            <person name="Pati A."/>
            <person name="Chen A."/>
            <person name="Palaniappan K."/>
            <person name="Land M."/>
            <person name="Hauser L."/>
            <person name="Brambilla E.M."/>
            <person name="Kotsyurbenko O."/>
            <person name="Rohde M."/>
            <person name="Tindall B.J."/>
            <person name="Abt B."/>
            <person name="Goker M."/>
            <person name="Detter J.C."/>
            <person name="Woyke T."/>
            <person name="Bristow J."/>
            <person name="Eisen J.A."/>
            <person name="Markowitz V."/>
            <person name="Hugenholtz P."/>
            <person name="Klenk H.P."/>
            <person name="Kyrpides N.C."/>
        </authorList>
    </citation>
    <scope>NUCLEOTIDE SEQUENCE [LARGE SCALE GENOMIC DNA]</scope>
    <source>
        <strain evidence="14">ATCC 51119 / DSM 12145 / JCM 21818 / LMG 10337 / NBRC 100064 / NCIMB 13643</strain>
    </source>
</reference>
<comment type="subcellular location">
    <subcellularLocation>
        <location evidence="1 8">Cell outer membrane</location>
        <topology evidence="1 8">Multi-pass membrane protein</topology>
    </subcellularLocation>
</comment>
<evidence type="ECO:0000256" key="10">
    <source>
        <dbReference type="SAM" id="SignalP"/>
    </source>
</evidence>
<dbReference type="InterPro" id="IPR008969">
    <property type="entry name" value="CarboxyPept-like_regulatory"/>
</dbReference>
<comment type="similarity">
    <text evidence="8 9">Belongs to the TonB-dependent receptor family.</text>
</comment>
<dbReference type="RefSeq" id="WP_013631705.1">
    <property type="nucleotide sequence ID" value="NC_015177.1"/>
</dbReference>
<keyword evidence="13" id="KW-0675">Receptor</keyword>
<evidence type="ECO:0000256" key="8">
    <source>
        <dbReference type="PROSITE-ProRule" id="PRU01360"/>
    </source>
</evidence>
<keyword evidence="2 8" id="KW-0813">Transport</keyword>
<evidence type="ECO:0000256" key="3">
    <source>
        <dbReference type="ARBA" id="ARBA00022452"/>
    </source>
</evidence>
<sequence length="1066" mass="118345">MKFRIYAKGFVFMLICSVLFTQIALAQNKVKVQGVVKSDSGEPLPGVSVSIKDTKQGTQTGPNGEFTINAAVGQILLFNYMGFKPQAVGVSKAGSINVTMEEVVTAMNEVVVVGYGSLKKSAITSAVSKLENKNLDEIPTSRLDNALIGKIAGVTVQNVSSEVGAEPVVRVRGFNSISADSSPLVVVDGYPVPDGLSFVNPQDVESIEVLKDAASASIYGSRAANGVILITTKSGTPDKPRISLKSYYGFKNPYKLHPILTMSEYVDKLYAEAALRENDPSVATNRRNLITNQERAAYIIENQITGYSTDWQDMALNDNAGIYNVQLGISGGKKDLKYYISGSMQKDEGIMKFSQNDRTTFKAKVDGNLTKKLKFSLNFNPTYIKTDRPSANYTDYYRWYSFVPAYHNEFTAAYVKQNSQWANILPGDYAQARHFNGLAYSGYMPDGTFWTSPGTVDPWSTQNNTPLSIASRESRARTAYRILTSGDLSYEILPKLVFKTSLGGYYNFEENTTFTQSNAKQDGAVNQALVTGMHFKDLLWENTLNYAYSKRKHNFTGLLGYTAQQTWIDNSSMAGMNFPTENFQTLNQAAQIDQSRTFTTKDRIGLVSYLGRLTYDYNSKYMLTASFRTDGSSYFASGRKYGFFPSVSAGWNITSEPFMKDLSWLTTMKLRTSYGATGNNKITSFSYQDLLNPANYGFGAGTGNVNLGLSPNSPVIANPLITWERTFESNTGLDLAFLQNRFNLSVEYYRSVTDKLLFNQAAMAFTGSEEFINNIGKVRNNGIEAEFSSNNLKTKNFEWTSSINFARNKNKLLELGGEPFQYNYGERNEIYAAIVGQPSIQFFGYKTQGVWKSADEIAASGITSAITNFAVPGGLRYADTNGDNIVNTDDRVVLGSPFPDFTWGFSNAFKYKNFDLNILVQGSQGGKLINGDAYYNETKRFNKNYNSNNRWLSDMYPGDGKTPYFTSGADWMVSDYVLEDASYISLRNVILGYTIPQKSIKKLGLNAVRLYASADNLAYFMGKGYRGINPEARVTSNQYQSPLVTGYQRGAFPLMQTFTFGLDLNF</sequence>
<keyword evidence="6 8" id="KW-0472">Membrane</keyword>
<keyword evidence="4 8" id="KW-0812">Transmembrane</keyword>
<keyword evidence="10" id="KW-0732">Signal</keyword>
<dbReference type="Proteomes" id="UP000000310">
    <property type="component" value="Chromosome"/>
</dbReference>
<dbReference type="GO" id="GO:0009279">
    <property type="term" value="C:cell outer membrane"/>
    <property type="evidence" value="ECO:0007669"/>
    <property type="project" value="UniProtKB-SubCell"/>
</dbReference>
<dbReference type="AlphaFoldDB" id="F0S7Y3"/>
<keyword evidence="14" id="KW-1185">Reference proteome</keyword>
<accession>F0S7Y3</accession>
<dbReference type="HOGENOM" id="CLU_004317_0_2_10"/>
<dbReference type="STRING" id="762903.Pedsa_0628"/>
<dbReference type="NCBIfam" id="TIGR04057">
    <property type="entry name" value="SusC_RagA_signa"/>
    <property type="match status" value="1"/>
</dbReference>
<dbReference type="SUPFAM" id="SSF56935">
    <property type="entry name" value="Porins"/>
    <property type="match status" value="1"/>
</dbReference>
<dbReference type="InterPro" id="IPR036942">
    <property type="entry name" value="Beta-barrel_TonB_sf"/>
</dbReference>
<dbReference type="SUPFAM" id="SSF49464">
    <property type="entry name" value="Carboxypeptidase regulatory domain-like"/>
    <property type="match status" value="1"/>
</dbReference>
<dbReference type="Gene3D" id="2.170.130.10">
    <property type="entry name" value="TonB-dependent receptor, plug domain"/>
    <property type="match status" value="1"/>
</dbReference>
<evidence type="ECO:0000256" key="9">
    <source>
        <dbReference type="RuleBase" id="RU003357"/>
    </source>
</evidence>
<dbReference type="InterPro" id="IPR000531">
    <property type="entry name" value="Beta-barrel_TonB"/>
</dbReference>
<evidence type="ECO:0000256" key="6">
    <source>
        <dbReference type="ARBA" id="ARBA00023136"/>
    </source>
</evidence>
<keyword evidence="7 8" id="KW-0998">Cell outer membrane</keyword>
<evidence type="ECO:0000256" key="1">
    <source>
        <dbReference type="ARBA" id="ARBA00004571"/>
    </source>
</evidence>
<evidence type="ECO:0000259" key="12">
    <source>
        <dbReference type="Pfam" id="PF07715"/>
    </source>
</evidence>